<reference evidence="1" key="1">
    <citation type="submission" date="2014-09" db="EMBL/GenBank/DDBJ databases">
        <authorList>
            <person name="Magalhaes I.L.F."/>
            <person name="Oliveira U."/>
            <person name="Santos F.R."/>
            <person name="Vidigal T.H.D.A."/>
            <person name="Brescovit A.D."/>
            <person name="Santos A.J."/>
        </authorList>
    </citation>
    <scope>NUCLEOTIDE SEQUENCE</scope>
    <source>
        <tissue evidence="1">Shoot tissue taken approximately 20 cm above the soil surface</tissue>
    </source>
</reference>
<dbReference type="EMBL" id="GBRH01167495">
    <property type="protein sequence ID" value="JAE30401.1"/>
    <property type="molecule type" value="Transcribed_RNA"/>
</dbReference>
<accession>A0A0A9H6B8</accession>
<sequence length="107" mass="11178">MLPRHSTASMRLIVTNLNVLSCSPEDSLGAGVRSALAAGVASGLWSARVWSPEIDGSGPCLPLHDAVPNGAGIHHKPQGKVIKYSPTARDFPMHLVLQNTPGGNKSC</sequence>
<organism evidence="1">
    <name type="scientific">Arundo donax</name>
    <name type="common">Giant reed</name>
    <name type="synonym">Donax arundinaceus</name>
    <dbReference type="NCBI Taxonomy" id="35708"/>
    <lineage>
        <taxon>Eukaryota</taxon>
        <taxon>Viridiplantae</taxon>
        <taxon>Streptophyta</taxon>
        <taxon>Embryophyta</taxon>
        <taxon>Tracheophyta</taxon>
        <taxon>Spermatophyta</taxon>
        <taxon>Magnoliopsida</taxon>
        <taxon>Liliopsida</taxon>
        <taxon>Poales</taxon>
        <taxon>Poaceae</taxon>
        <taxon>PACMAD clade</taxon>
        <taxon>Arundinoideae</taxon>
        <taxon>Arundineae</taxon>
        <taxon>Arundo</taxon>
    </lineage>
</organism>
<proteinExistence type="predicted"/>
<dbReference type="AlphaFoldDB" id="A0A0A9H6B8"/>
<evidence type="ECO:0000313" key="1">
    <source>
        <dbReference type="EMBL" id="JAE30401.1"/>
    </source>
</evidence>
<reference evidence="1" key="2">
    <citation type="journal article" date="2015" name="Data Brief">
        <title>Shoot transcriptome of the giant reed, Arundo donax.</title>
        <authorList>
            <person name="Barrero R.A."/>
            <person name="Guerrero F.D."/>
            <person name="Moolhuijzen P."/>
            <person name="Goolsby J.A."/>
            <person name="Tidwell J."/>
            <person name="Bellgard S.E."/>
            <person name="Bellgard M.I."/>
        </authorList>
    </citation>
    <scope>NUCLEOTIDE SEQUENCE</scope>
    <source>
        <tissue evidence="1">Shoot tissue taken approximately 20 cm above the soil surface</tissue>
    </source>
</reference>
<name>A0A0A9H6B8_ARUDO</name>
<protein>
    <submittedName>
        <fullName evidence="1">Uncharacterized protein</fullName>
    </submittedName>
</protein>